<comment type="caution">
    <text evidence="1">The sequence shown here is derived from an EMBL/GenBank/DDBJ whole genome shotgun (WGS) entry which is preliminary data.</text>
</comment>
<dbReference type="EMBL" id="JACHXZ010000004">
    <property type="protein sequence ID" value="MBB3170025.1"/>
    <property type="molecule type" value="Genomic_DNA"/>
</dbReference>
<keyword evidence="2" id="KW-1185">Reference proteome</keyword>
<accession>A0A839UXH6</accession>
<organism evidence="1 2">
    <name type="scientific">Simiduia aestuariiviva</name>
    <dbReference type="NCBI Taxonomy" id="1510459"/>
    <lineage>
        <taxon>Bacteria</taxon>
        <taxon>Pseudomonadati</taxon>
        <taxon>Pseudomonadota</taxon>
        <taxon>Gammaproteobacteria</taxon>
        <taxon>Cellvibrionales</taxon>
        <taxon>Cellvibrionaceae</taxon>
        <taxon>Simiduia</taxon>
    </lineage>
</organism>
<sequence length="107" mass="11560">MHWKIFTDAGSPEKAKRIVSIAIEKLSVSATELKIEPYHKGGFVCSFVAPTKATSWAEVVLEALQAAQLVGRGWLLNGDISGELDLWSNESSIVGVKNVNLFVDACA</sequence>
<gene>
    <name evidence="1" type="ORF">FHS30_003238</name>
</gene>
<evidence type="ECO:0000313" key="2">
    <source>
        <dbReference type="Proteomes" id="UP000559987"/>
    </source>
</evidence>
<evidence type="ECO:0000313" key="1">
    <source>
        <dbReference type="EMBL" id="MBB3170025.1"/>
    </source>
</evidence>
<reference evidence="1 2" key="1">
    <citation type="submission" date="2020-08" db="EMBL/GenBank/DDBJ databases">
        <title>Genomic Encyclopedia of Type Strains, Phase III (KMG-III): the genomes of soil and plant-associated and newly described type strains.</title>
        <authorList>
            <person name="Whitman W."/>
        </authorList>
    </citation>
    <scope>NUCLEOTIDE SEQUENCE [LARGE SCALE GENOMIC DNA]</scope>
    <source>
        <strain evidence="1 2">CECT 8571</strain>
    </source>
</reference>
<protein>
    <submittedName>
        <fullName evidence="1">Uncharacterized protein</fullName>
    </submittedName>
</protein>
<dbReference type="Proteomes" id="UP000559987">
    <property type="component" value="Unassembled WGS sequence"/>
</dbReference>
<dbReference type="RefSeq" id="WP_183911497.1">
    <property type="nucleotide sequence ID" value="NZ_JACHXZ010000004.1"/>
</dbReference>
<proteinExistence type="predicted"/>
<dbReference type="AlphaFoldDB" id="A0A839UXH6"/>
<name>A0A839UXH6_9GAMM</name>